<dbReference type="AlphaFoldDB" id="A0A804N8I6"/>
<reference evidence="2" key="1">
    <citation type="submission" date="2015-12" db="EMBL/GenBank/DDBJ databases">
        <title>Update maize B73 reference genome by single molecule sequencing technologies.</title>
        <authorList>
            <consortium name="Maize Genome Sequencing Project"/>
            <person name="Ware D."/>
        </authorList>
    </citation>
    <scope>NUCLEOTIDE SEQUENCE [LARGE SCALE GENOMIC DNA]</scope>
    <source>
        <strain evidence="2">cv. B73</strain>
    </source>
</reference>
<sequence>MMKNPAPFPASFCASQSEPVESKKAFICAAMASYLVRKPNNTPSDSYSSAADAITRIAGSLTDACIFSSTSGRWWASAADVPCQRDVCGDRWRAGMGMRMRTKADGGFGGGKMACGDGAGLVMWMGEITLDPSLLNGCHPDIHRSKATTDRAERLQLSEFLLPVCCSLRPVIEPRVRPTVRPCAAALRCMLFSHHVSSRVYSVT</sequence>
<reference evidence="1" key="3">
    <citation type="submission" date="2021-05" db="UniProtKB">
        <authorList>
            <consortium name="EnsemblPlants"/>
        </authorList>
    </citation>
    <scope>IDENTIFICATION</scope>
    <source>
        <strain evidence="1">cv. B73</strain>
    </source>
</reference>
<keyword evidence="2" id="KW-1185">Reference proteome</keyword>
<dbReference type="EnsemblPlants" id="Zm00001eb143190_T001">
    <property type="protein sequence ID" value="Zm00001eb143190_P001"/>
    <property type="gene ID" value="Zm00001eb143190"/>
</dbReference>
<evidence type="ECO:0000313" key="1">
    <source>
        <dbReference type="EnsemblPlants" id="Zm00001eb143190_P001"/>
    </source>
</evidence>
<organism evidence="1 2">
    <name type="scientific">Zea mays</name>
    <name type="common">Maize</name>
    <dbReference type="NCBI Taxonomy" id="4577"/>
    <lineage>
        <taxon>Eukaryota</taxon>
        <taxon>Viridiplantae</taxon>
        <taxon>Streptophyta</taxon>
        <taxon>Embryophyta</taxon>
        <taxon>Tracheophyta</taxon>
        <taxon>Spermatophyta</taxon>
        <taxon>Magnoliopsida</taxon>
        <taxon>Liliopsida</taxon>
        <taxon>Poales</taxon>
        <taxon>Poaceae</taxon>
        <taxon>PACMAD clade</taxon>
        <taxon>Panicoideae</taxon>
        <taxon>Andropogonodae</taxon>
        <taxon>Andropogoneae</taxon>
        <taxon>Tripsacinae</taxon>
        <taxon>Zea</taxon>
    </lineage>
</organism>
<reference evidence="1" key="2">
    <citation type="submission" date="2019-07" db="EMBL/GenBank/DDBJ databases">
        <authorList>
            <person name="Seetharam A."/>
            <person name="Woodhouse M."/>
            <person name="Cannon E."/>
        </authorList>
    </citation>
    <scope>NUCLEOTIDE SEQUENCE [LARGE SCALE GENOMIC DNA]</scope>
    <source>
        <strain evidence="1">cv. B73</strain>
    </source>
</reference>
<dbReference type="InParanoid" id="A0A804N8I6"/>
<evidence type="ECO:0000313" key="2">
    <source>
        <dbReference type="Proteomes" id="UP000007305"/>
    </source>
</evidence>
<dbReference type="Proteomes" id="UP000007305">
    <property type="component" value="Chromosome 3"/>
</dbReference>
<proteinExistence type="predicted"/>
<dbReference type="Gramene" id="Zm00001eb143190_T001">
    <property type="protein sequence ID" value="Zm00001eb143190_P001"/>
    <property type="gene ID" value="Zm00001eb143190"/>
</dbReference>
<name>A0A804N8I6_MAIZE</name>
<protein>
    <submittedName>
        <fullName evidence="1">Uncharacterized protein</fullName>
    </submittedName>
</protein>
<accession>A0A804N8I6</accession>